<accession>A0AAV2WGA4</accession>
<dbReference type="Gene3D" id="1.10.357.10">
    <property type="entry name" value="Tetracycline Repressor, domain 2"/>
    <property type="match status" value="1"/>
</dbReference>
<dbReference type="AlphaFoldDB" id="A0AAV2WGA4"/>
<dbReference type="InterPro" id="IPR009057">
    <property type="entry name" value="Homeodomain-like_sf"/>
</dbReference>
<name>A0AAV2WGA4_MYCNE</name>
<keyword evidence="3 5" id="KW-0238">DNA-binding</keyword>
<feature type="domain" description="HTH tetR-type" evidence="6">
    <location>
        <begin position="11"/>
        <end position="71"/>
    </location>
</feature>
<dbReference type="InterPro" id="IPR036271">
    <property type="entry name" value="Tet_transcr_reg_TetR-rel_C_sf"/>
</dbReference>
<dbReference type="PRINTS" id="PR00455">
    <property type="entry name" value="HTHTETR"/>
</dbReference>
<dbReference type="PROSITE" id="PS01081">
    <property type="entry name" value="HTH_TETR_1"/>
    <property type="match status" value="1"/>
</dbReference>
<organism evidence="7 8">
    <name type="scientific">Mycolicibacterium neoaurum</name>
    <name type="common">Mycobacterium neoaurum</name>
    <dbReference type="NCBI Taxonomy" id="1795"/>
    <lineage>
        <taxon>Bacteria</taxon>
        <taxon>Bacillati</taxon>
        <taxon>Actinomycetota</taxon>
        <taxon>Actinomycetes</taxon>
        <taxon>Mycobacteriales</taxon>
        <taxon>Mycobacteriaceae</taxon>
        <taxon>Mycolicibacterium</taxon>
    </lineage>
</organism>
<dbReference type="EMBL" id="LK021337">
    <property type="protein sequence ID" value="CDQ43266.1"/>
    <property type="molecule type" value="Genomic_DNA"/>
</dbReference>
<dbReference type="GO" id="GO:0000976">
    <property type="term" value="F:transcription cis-regulatory region binding"/>
    <property type="evidence" value="ECO:0007669"/>
    <property type="project" value="TreeGrafter"/>
</dbReference>
<dbReference type="Pfam" id="PF13977">
    <property type="entry name" value="TetR_C_6"/>
    <property type="match status" value="1"/>
</dbReference>
<proteinExistence type="predicted"/>
<dbReference type="RefSeq" id="WP_036469394.1">
    <property type="nucleotide sequence ID" value="NZ_LK021337.1"/>
</dbReference>
<keyword evidence="1" id="KW-0678">Repressor</keyword>
<dbReference type="PANTHER" id="PTHR30055:SF234">
    <property type="entry name" value="HTH-TYPE TRANSCRIPTIONAL REGULATOR BETI"/>
    <property type="match status" value="1"/>
</dbReference>
<protein>
    <submittedName>
        <fullName evidence="7">TetR family transcriptional regulator</fullName>
    </submittedName>
</protein>
<evidence type="ECO:0000259" key="6">
    <source>
        <dbReference type="PROSITE" id="PS50977"/>
    </source>
</evidence>
<sequence>MARTVDPVKHAARRAHIIDAAMTCFAAGGVAATTTAAICAQAGVGSGTFFHYFPTKTDVLVAILEVGTEQTREWFSDRGPRDDPLAVVLDWVRHTADTAADARVPGFIRAVGAVMAEPAVAEALAADDRAQHTGLRDVVRRAQQRGCMRRDLPAPELATWVMVLLDGFLSRLATDPAFLVDAERERLVDAVTRLID</sequence>
<evidence type="ECO:0000256" key="3">
    <source>
        <dbReference type="ARBA" id="ARBA00023125"/>
    </source>
</evidence>
<dbReference type="InterPro" id="IPR023772">
    <property type="entry name" value="DNA-bd_HTH_TetR-type_CS"/>
</dbReference>
<dbReference type="PANTHER" id="PTHR30055">
    <property type="entry name" value="HTH-TYPE TRANSCRIPTIONAL REGULATOR RUTR"/>
    <property type="match status" value="1"/>
</dbReference>
<keyword evidence="4" id="KW-0804">Transcription</keyword>
<reference evidence="7" key="1">
    <citation type="submission" date="2014-05" db="EMBL/GenBank/DDBJ databases">
        <authorList>
            <person name="Urmite Genomes"/>
        </authorList>
    </citation>
    <scope>NUCLEOTIDE SEQUENCE</scope>
    <source>
        <strain evidence="7">DSM 44074</strain>
    </source>
</reference>
<dbReference type="SUPFAM" id="SSF48498">
    <property type="entry name" value="Tetracyclin repressor-like, C-terminal domain"/>
    <property type="match status" value="1"/>
</dbReference>
<evidence type="ECO:0000256" key="1">
    <source>
        <dbReference type="ARBA" id="ARBA00022491"/>
    </source>
</evidence>
<evidence type="ECO:0000256" key="4">
    <source>
        <dbReference type="ARBA" id="ARBA00023163"/>
    </source>
</evidence>
<dbReference type="SUPFAM" id="SSF46689">
    <property type="entry name" value="Homeodomain-like"/>
    <property type="match status" value="1"/>
</dbReference>
<feature type="DNA-binding region" description="H-T-H motif" evidence="5">
    <location>
        <begin position="34"/>
        <end position="53"/>
    </location>
</feature>
<dbReference type="InterPro" id="IPR050109">
    <property type="entry name" value="HTH-type_TetR-like_transc_reg"/>
</dbReference>
<dbReference type="PROSITE" id="PS50977">
    <property type="entry name" value="HTH_TETR_2"/>
    <property type="match status" value="1"/>
</dbReference>
<evidence type="ECO:0000313" key="8">
    <source>
        <dbReference type="Proteomes" id="UP000028864"/>
    </source>
</evidence>
<dbReference type="InterPro" id="IPR039538">
    <property type="entry name" value="BetI_C"/>
</dbReference>
<evidence type="ECO:0000256" key="2">
    <source>
        <dbReference type="ARBA" id="ARBA00023015"/>
    </source>
</evidence>
<dbReference type="Pfam" id="PF00440">
    <property type="entry name" value="TetR_N"/>
    <property type="match status" value="1"/>
</dbReference>
<dbReference type="InterPro" id="IPR001647">
    <property type="entry name" value="HTH_TetR"/>
</dbReference>
<gene>
    <name evidence="7" type="ORF">BN1047_01131</name>
</gene>
<dbReference type="GO" id="GO:0003700">
    <property type="term" value="F:DNA-binding transcription factor activity"/>
    <property type="evidence" value="ECO:0007669"/>
    <property type="project" value="TreeGrafter"/>
</dbReference>
<evidence type="ECO:0000313" key="7">
    <source>
        <dbReference type="EMBL" id="CDQ43266.1"/>
    </source>
</evidence>
<dbReference type="Proteomes" id="UP000028864">
    <property type="component" value="Unassembled WGS sequence"/>
</dbReference>
<keyword evidence="2" id="KW-0805">Transcription regulation</keyword>
<evidence type="ECO:0000256" key="5">
    <source>
        <dbReference type="PROSITE-ProRule" id="PRU00335"/>
    </source>
</evidence>
<reference evidence="7" key="2">
    <citation type="submission" date="2015-09" db="EMBL/GenBank/DDBJ databases">
        <title>Draft genome sequence of Mycobacterium neoaurum DSM 44074.</title>
        <authorList>
            <person name="Croce O."/>
            <person name="Robert C."/>
            <person name="Raoult D."/>
            <person name="Drancourt M."/>
        </authorList>
    </citation>
    <scope>NUCLEOTIDE SEQUENCE</scope>
    <source>
        <strain evidence="7">DSM 44074</strain>
    </source>
</reference>